<evidence type="ECO:0000256" key="1">
    <source>
        <dbReference type="SAM" id="Phobius"/>
    </source>
</evidence>
<protein>
    <submittedName>
        <fullName evidence="2">Uncharacterized protein</fullName>
    </submittedName>
</protein>
<proteinExistence type="predicted"/>
<feature type="transmembrane region" description="Helical" evidence="1">
    <location>
        <begin position="79"/>
        <end position="101"/>
    </location>
</feature>
<keyword evidence="1" id="KW-0472">Membrane</keyword>
<organism evidence="2">
    <name type="scientific">marine sediment metagenome</name>
    <dbReference type="NCBI Taxonomy" id="412755"/>
    <lineage>
        <taxon>unclassified sequences</taxon>
        <taxon>metagenomes</taxon>
        <taxon>ecological metagenomes</taxon>
    </lineage>
</organism>
<keyword evidence="1" id="KW-1133">Transmembrane helix</keyword>
<sequence length="108" mass="12276">MDCGSFKNKISQRVGSIFLDEEEKIHLAQCSDCRNLYEKFVGLEKELESLIIKPLGAVEFAAMQQKLDESINQYQRRAISFYSLLTRYGAGLITAAFLFFVSQGRIQA</sequence>
<gene>
    <name evidence="2" type="ORF">S01H1_47117</name>
</gene>
<comment type="caution">
    <text evidence="2">The sequence shown here is derived from an EMBL/GenBank/DDBJ whole genome shotgun (WGS) entry which is preliminary data.</text>
</comment>
<keyword evidence="1" id="KW-0812">Transmembrane</keyword>
<evidence type="ECO:0000313" key="2">
    <source>
        <dbReference type="EMBL" id="GAG19055.1"/>
    </source>
</evidence>
<dbReference type="EMBL" id="BARS01030201">
    <property type="protein sequence ID" value="GAG19055.1"/>
    <property type="molecule type" value="Genomic_DNA"/>
</dbReference>
<name>X0VLD9_9ZZZZ</name>
<feature type="non-terminal residue" evidence="2">
    <location>
        <position position="108"/>
    </location>
</feature>
<accession>X0VLD9</accession>
<reference evidence="2" key="1">
    <citation type="journal article" date="2014" name="Front. Microbiol.">
        <title>High frequency of phylogenetically diverse reductive dehalogenase-homologous genes in deep subseafloor sedimentary metagenomes.</title>
        <authorList>
            <person name="Kawai M."/>
            <person name="Futagami T."/>
            <person name="Toyoda A."/>
            <person name="Takaki Y."/>
            <person name="Nishi S."/>
            <person name="Hori S."/>
            <person name="Arai W."/>
            <person name="Tsubouchi T."/>
            <person name="Morono Y."/>
            <person name="Uchiyama I."/>
            <person name="Ito T."/>
            <person name="Fujiyama A."/>
            <person name="Inagaki F."/>
            <person name="Takami H."/>
        </authorList>
    </citation>
    <scope>NUCLEOTIDE SEQUENCE</scope>
    <source>
        <strain evidence="2">Expedition CK06-06</strain>
    </source>
</reference>
<dbReference type="AlphaFoldDB" id="X0VLD9"/>